<gene>
    <name evidence="2" type="ORF">AKL02_015605</name>
</gene>
<feature type="compositionally biased region" description="Basic residues" evidence="1">
    <location>
        <begin position="35"/>
        <end position="47"/>
    </location>
</feature>
<dbReference type="Proteomes" id="UP000192422">
    <property type="component" value="Chromosome"/>
</dbReference>
<evidence type="ECO:0000313" key="3">
    <source>
        <dbReference type="Proteomes" id="UP000192422"/>
    </source>
</evidence>
<evidence type="ECO:0000256" key="1">
    <source>
        <dbReference type="SAM" id="MobiDB-lite"/>
    </source>
</evidence>
<feature type="region of interest" description="Disordered" evidence="1">
    <location>
        <begin position="20"/>
        <end position="54"/>
    </location>
</feature>
<organism evidence="2 3">
    <name type="scientific">Thioclava electrotropha</name>
    <dbReference type="NCBI Taxonomy" id="1549850"/>
    <lineage>
        <taxon>Bacteria</taxon>
        <taxon>Pseudomonadati</taxon>
        <taxon>Pseudomonadota</taxon>
        <taxon>Alphaproteobacteria</taxon>
        <taxon>Rhodobacterales</taxon>
        <taxon>Paracoccaceae</taxon>
        <taxon>Thioclava</taxon>
    </lineage>
</organism>
<dbReference type="EMBL" id="CP053562">
    <property type="protein sequence ID" value="QPZ92170.1"/>
    <property type="molecule type" value="Genomic_DNA"/>
</dbReference>
<protein>
    <submittedName>
        <fullName evidence="2">Uncharacterized protein</fullName>
    </submittedName>
</protein>
<keyword evidence="3" id="KW-1185">Reference proteome</keyword>
<proteinExistence type="predicted"/>
<evidence type="ECO:0000313" key="2">
    <source>
        <dbReference type="EMBL" id="QPZ92170.1"/>
    </source>
</evidence>
<dbReference type="RefSeq" id="WP_165756934.1">
    <property type="nucleotide sequence ID" value="NZ_CP053562.1"/>
</dbReference>
<name>A0ABX6YWP2_9RHOB</name>
<accession>A0ABX6YWP2</accession>
<sequence>MKDRVTPDTLMLFARMNLHPPQSNWPHLPDPIDSRKRHRAPRPSLRQRLREMWK</sequence>
<reference evidence="2 3" key="1">
    <citation type="submission" date="2020-05" db="EMBL/GenBank/DDBJ databases">
        <title>Thioclava electrotropha strain Elox9 finished genome.</title>
        <authorList>
            <person name="Rowe A.R."/>
            <person name="Wilbanks E.G."/>
        </authorList>
    </citation>
    <scope>NUCLEOTIDE SEQUENCE [LARGE SCALE GENOMIC DNA]</scope>
    <source>
        <strain evidence="2 3">Elox9</strain>
    </source>
</reference>